<keyword evidence="2" id="KW-1003">Cell membrane</keyword>
<feature type="transmembrane region" description="Helical" evidence="6">
    <location>
        <begin position="184"/>
        <end position="207"/>
    </location>
</feature>
<dbReference type="OrthoDB" id="7063084at2"/>
<feature type="transmembrane region" description="Helical" evidence="6">
    <location>
        <begin position="148"/>
        <end position="172"/>
    </location>
</feature>
<feature type="transmembrane region" description="Helical" evidence="6">
    <location>
        <begin position="219"/>
        <end position="241"/>
    </location>
</feature>
<dbReference type="InterPro" id="IPR037185">
    <property type="entry name" value="EmrE-like"/>
</dbReference>
<evidence type="ECO:0000256" key="5">
    <source>
        <dbReference type="ARBA" id="ARBA00023136"/>
    </source>
</evidence>
<dbReference type="Proteomes" id="UP000070299">
    <property type="component" value="Unassembled WGS sequence"/>
</dbReference>
<feature type="transmembrane region" description="Helical" evidence="6">
    <location>
        <begin position="68"/>
        <end position="90"/>
    </location>
</feature>
<proteinExistence type="predicted"/>
<name>A0A136A424_9ALTE</name>
<dbReference type="EMBL" id="LSNE01000003">
    <property type="protein sequence ID" value="KXI29880.1"/>
    <property type="molecule type" value="Genomic_DNA"/>
</dbReference>
<accession>A0A136A424</accession>
<comment type="caution">
    <text evidence="8">The sequence shown here is derived from an EMBL/GenBank/DDBJ whole genome shotgun (WGS) entry which is preliminary data.</text>
</comment>
<evidence type="ECO:0000313" key="9">
    <source>
        <dbReference type="Proteomes" id="UP000070299"/>
    </source>
</evidence>
<feature type="transmembrane region" description="Helical" evidence="6">
    <location>
        <begin position="34"/>
        <end position="56"/>
    </location>
</feature>
<evidence type="ECO:0000256" key="3">
    <source>
        <dbReference type="ARBA" id="ARBA00022692"/>
    </source>
</evidence>
<feature type="transmembrane region" description="Helical" evidence="6">
    <location>
        <begin position="248"/>
        <end position="269"/>
    </location>
</feature>
<evidence type="ECO:0000256" key="6">
    <source>
        <dbReference type="SAM" id="Phobius"/>
    </source>
</evidence>
<reference evidence="9" key="1">
    <citation type="submission" date="2016-02" db="EMBL/GenBank/DDBJ databases">
        <authorList>
            <person name="Schultz-Johansen M."/>
            <person name="Glaring M.A."/>
            <person name="Bech P.K."/>
            <person name="Stougaard P."/>
        </authorList>
    </citation>
    <scope>NUCLEOTIDE SEQUENCE [LARGE SCALE GENOMIC DNA]</scope>
    <source>
        <strain evidence="9">S66</strain>
    </source>
</reference>
<feature type="transmembrane region" description="Helical" evidence="6">
    <location>
        <begin position="275"/>
        <end position="292"/>
    </location>
</feature>
<keyword evidence="3 6" id="KW-0812">Transmembrane</keyword>
<evidence type="ECO:0000256" key="1">
    <source>
        <dbReference type="ARBA" id="ARBA00004651"/>
    </source>
</evidence>
<keyword evidence="4 6" id="KW-1133">Transmembrane helix</keyword>
<comment type="subcellular location">
    <subcellularLocation>
        <location evidence="1">Cell membrane</location>
        <topology evidence="1">Multi-pass membrane protein</topology>
    </subcellularLocation>
</comment>
<dbReference type="PANTHER" id="PTHR32322">
    <property type="entry name" value="INNER MEMBRANE TRANSPORTER"/>
    <property type="match status" value="1"/>
</dbReference>
<dbReference type="PANTHER" id="PTHR32322:SF18">
    <property type="entry name" value="S-ADENOSYLMETHIONINE_S-ADENOSYLHOMOCYSTEINE TRANSPORTER"/>
    <property type="match status" value="1"/>
</dbReference>
<dbReference type="AlphaFoldDB" id="A0A136A424"/>
<dbReference type="RefSeq" id="WP_068373212.1">
    <property type="nucleotide sequence ID" value="NZ_LSNE01000003.1"/>
</dbReference>
<organism evidence="8 9">
    <name type="scientific">Paraglaciecola hydrolytica</name>
    <dbReference type="NCBI Taxonomy" id="1799789"/>
    <lineage>
        <taxon>Bacteria</taxon>
        <taxon>Pseudomonadati</taxon>
        <taxon>Pseudomonadota</taxon>
        <taxon>Gammaproteobacteria</taxon>
        <taxon>Alteromonadales</taxon>
        <taxon>Alteromonadaceae</taxon>
        <taxon>Paraglaciecola</taxon>
    </lineage>
</organism>
<evidence type="ECO:0000313" key="8">
    <source>
        <dbReference type="EMBL" id="KXI29880.1"/>
    </source>
</evidence>
<feature type="domain" description="EamA" evidence="7">
    <location>
        <begin position="153"/>
        <end position="292"/>
    </location>
</feature>
<evidence type="ECO:0000256" key="2">
    <source>
        <dbReference type="ARBA" id="ARBA00022475"/>
    </source>
</evidence>
<dbReference type="STRING" id="1799789.AX660_07590"/>
<evidence type="ECO:0000256" key="4">
    <source>
        <dbReference type="ARBA" id="ARBA00022989"/>
    </source>
</evidence>
<keyword evidence="9" id="KW-1185">Reference proteome</keyword>
<dbReference type="InterPro" id="IPR050638">
    <property type="entry name" value="AA-Vitamin_Transporters"/>
</dbReference>
<feature type="transmembrane region" description="Helical" evidence="6">
    <location>
        <begin position="96"/>
        <end position="114"/>
    </location>
</feature>
<feature type="domain" description="EamA" evidence="7">
    <location>
        <begin position="8"/>
        <end position="137"/>
    </location>
</feature>
<keyword evidence="5 6" id="KW-0472">Membrane</keyword>
<dbReference type="InterPro" id="IPR000620">
    <property type="entry name" value="EamA_dom"/>
</dbReference>
<dbReference type="Pfam" id="PF00892">
    <property type="entry name" value="EamA"/>
    <property type="match status" value="2"/>
</dbReference>
<evidence type="ECO:0000259" key="7">
    <source>
        <dbReference type="Pfam" id="PF00892"/>
    </source>
</evidence>
<sequence>MSDKLLLVVAALTSLTWGLTGIFIRLLPPVSPVLVASLRLFVALLVTLPFIFLLQNRQHGFALVCKRPIAYVLALLLVAYYLLATIAFQVAPVAEVALLLSTAPLFVLALRWMYGTKPAVVEVVGALLALSGMIVIMSPQIINSGHLSWQQVLGDIAAIMAAIMTALYAFWFKKLAEQGKAPEASGVALLTFAMGSIILALLVATTGKMGDFSELDSRSWYLFIALGVLSTAIPTFGFALASKRLPAIITACISLFIPVFAGIFAFLILGEYLNLHFLLGSLLVISGVILIVRQAHVKTSRD</sequence>
<gene>
    <name evidence="8" type="ORF">AX660_07590</name>
</gene>
<dbReference type="SUPFAM" id="SSF103481">
    <property type="entry name" value="Multidrug resistance efflux transporter EmrE"/>
    <property type="match status" value="2"/>
</dbReference>
<protein>
    <recommendedName>
        <fullName evidence="7">EamA domain-containing protein</fullName>
    </recommendedName>
</protein>
<feature type="transmembrane region" description="Helical" evidence="6">
    <location>
        <begin position="121"/>
        <end position="142"/>
    </location>
</feature>
<dbReference type="GO" id="GO:0005886">
    <property type="term" value="C:plasma membrane"/>
    <property type="evidence" value="ECO:0007669"/>
    <property type="project" value="UniProtKB-SubCell"/>
</dbReference>